<feature type="domain" description="Big-1" evidence="2">
    <location>
        <begin position="366"/>
        <end position="459"/>
    </location>
</feature>
<dbReference type="SUPFAM" id="SSF49373">
    <property type="entry name" value="Invasin/intimin cell-adhesion fragments"/>
    <property type="match status" value="3"/>
</dbReference>
<dbReference type="OrthoDB" id="8697973at2"/>
<reference evidence="3 4" key="1">
    <citation type="submission" date="2019-06" db="EMBL/GenBank/DDBJ databases">
        <title>Whole genome shotgun sequence of Zoogloea ramigera NBRC 15342.</title>
        <authorList>
            <person name="Hosoyama A."/>
            <person name="Uohara A."/>
            <person name="Ohji S."/>
            <person name="Ichikawa N."/>
        </authorList>
    </citation>
    <scope>NUCLEOTIDE SEQUENCE [LARGE SCALE GENOMIC DNA]</scope>
    <source>
        <strain evidence="3 4">NBRC 15342</strain>
    </source>
</reference>
<dbReference type="PANTHER" id="PTHR39576">
    <property type="entry name" value="ATTACHING AND EFFACING PROTEIN HOMOLOG-RELATED-RELATED"/>
    <property type="match status" value="1"/>
</dbReference>
<name>A0A4Y4CXZ1_ZOORA</name>
<dbReference type="InterPro" id="IPR051715">
    <property type="entry name" value="Intimin-Invasin_domain"/>
</dbReference>
<dbReference type="Pfam" id="PF02369">
    <property type="entry name" value="Big_1"/>
    <property type="match status" value="2"/>
</dbReference>
<dbReference type="EMBL" id="BJNV01000020">
    <property type="protein sequence ID" value="GEC95430.1"/>
    <property type="molecule type" value="Genomic_DNA"/>
</dbReference>
<evidence type="ECO:0000256" key="1">
    <source>
        <dbReference type="ARBA" id="ARBA00010116"/>
    </source>
</evidence>
<dbReference type="PANTHER" id="PTHR39576:SF1">
    <property type="entry name" value="INVASIN"/>
    <property type="match status" value="1"/>
</dbReference>
<dbReference type="InterPro" id="IPR008964">
    <property type="entry name" value="Invasin/intimin_cell_adhesion"/>
</dbReference>
<accession>A0A4Y4CXZ1</accession>
<gene>
    <name evidence="3" type="ORF">ZRA01_15030</name>
</gene>
<dbReference type="AlphaFoldDB" id="A0A4Y4CXZ1"/>
<dbReference type="SMART" id="SM00634">
    <property type="entry name" value="BID_1"/>
    <property type="match status" value="3"/>
</dbReference>
<dbReference type="InterPro" id="IPR017868">
    <property type="entry name" value="Filamin/ABP280_repeat-like"/>
</dbReference>
<protein>
    <recommendedName>
        <fullName evidence="2">Big-1 domain-containing protein</fullName>
    </recommendedName>
</protein>
<dbReference type="PROSITE" id="PS51257">
    <property type="entry name" value="PROKAR_LIPOPROTEIN"/>
    <property type="match status" value="1"/>
</dbReference>
<dbReference type="Proteomes" id="UP000318422">
    <property type="component" value="Unassembled WGS sequence"/>
</dbReference>
<feature type="domain" description="Big-1" evidence="2">
    <location>
        <begin position="148"/>
        <end position="246"/>
    </location>
</feature>
<dbReference type="RefSeq" id="WP_141350914.1">
    <property type="nucleotide sequence ID" value="NZ_BJNV01000020.1"/>
</dbReference>
<dbReference type="InterPro" id="IPR003344">
    <property type="entry name" value="Big_1_dom"/>
</dbReference>
<sequence length="661" mass="67004">MHRFIVADCSRRSGLILSILAAALLAGCGGGGGGTSNATPTCLPYTTNPTCASNPSSTIVTDLSLTVDSPTLQTDGSSVVTIKAALKDKSNGIVKGETVSFSVDSGSLSSSSVKTDDTTGVATVTFDSNDNKANRTVKVTASYQTLVKETTITVLGSRLGFGGDSSGVVGENVSMTVTLLDGAGKAIANQSVAVKSSLGNPVPATITTNASGLATLTFKPTVNGTDVISVDAQGASAVKSLPISAINFAFTSPASNETVAINTCREVEVQLQGGLTGTSATFTSSRGSAYATQAGCEADLAYNRANTDKRTSTSAAVAFSGMSAKAYVTSPSAGAATVSAILATSGSGSGTTAKREISFVSITPTQIVVQADPTTLSPNSTGNIYAIVRDDSGNPVAGAKVIFTAPSGGGQANPSIADTDASGVASTTFKADPNLTGKDSVTVVATVLDTSVTKQTQLTVAGQGVNIVIGTDNLIEKLTAPPKYKSVWGVFVTDTAGNPIRNQAVTIALRGVEFQKGYFAQGSGTNSGKWVKYTQATCPAEDANNDGFFQDGEVGDADLDGILEPNGAALVMPPVENATAATSVTVTTDNSGSAAFWVVYPPAYAAWTKIELKVTAAVAGQNNTASRSYYLPFVASEVSDLAVSPSFQDSPFGNAPNCNQH</sequence>
<dbReference type="Gene3D" id="2.60.40.10">
    <property type="entry name" value="Immunoglobulins"/>
    <property type="match status" value="3"/>
</dbReference>
<proteinExistence type="inferred from homology"/>
<evidence type="ECO:0000313" key="3">
    <source>
        <dbReference type="EMBL" id="GEC95430.1"/>
    </source>
</evidence>
<keyword evidence="4" id="KW-1185">Reference proteome</keyword>
<comment type="similarity">
    <text evidence="1">Belongs to the intimin/invasin family.</text>
</comment>
<evidence type="ECO:0000313" key="4">
    <source>
        <dbReference type="Proteomes" id="UP000318422"/>
    </source>
</evidence>
<dbReference type="GO" id="GO:0009279">
    <property type="term" value="C:cell outer membrane"/>
    <property type="evidence" value="ECO:0007669"/>
    <property type="project" value="TreeGrafter"/>
</dbReference>
<dbReference type="PROSITE" id="PS50194">
    <property type="entry name" value="FILAMIN_REPEAT"/>
    <property type="match status" value="1"/>
</dbReference>
<dbReference type="InterPro" id="IPR013783">
    <property type="entry name" value="Ig-like_fold"/>
</dbReference>
<comment type="caution">
    <text evidence="3">The sequence shown here is derived from an EMBL/GenBank/DDBJ whole genome shotgun (WGS) entry which is preliminary data.</text>
</comment>
<organism evidence="3 4">
    <name type="scientific">Zoogloea ramigera</name>
    <dbReference type="NCBI Taxonomy" id="350"/>
    <lineage>
        <taxon>Bacteria</taxon>
        <taxon>Pseudomonadati</taxon>
        <taxon>Pseudomonadota</taxon>
        <taxon>Betaproteobacteria</taxon>
        <taxon>Rhodocyclales</taxon>
        <taxon>Zoogloeaceae</taxon>
        <taxon>Zoogloea</taxon>
    </lineage>
</organism>
<dbReference type="PROSITE" id="PS51127">
    <property type="entry name" value="BIG1"/>
    <property type="match status" value="2"/>
</dbReference>
<evidence type="ECO:0000259" key="2">
    <source>
        <dbReference type="PROSITE" id="PS51127"/>
    </source>
</evidence>